<feature type="compositionally biased region" description="Low complexity" evidence="1">
    <location>
        <begin position="38"/>
        <end position="51"/>
    </location>
</feature>
<feature type="compositionally biased region" description="Polar residues" evidence="1">
    <location>
        <begin position="13"/>
        <end position="22"/>
    </location>
</feature>
<reference evidence="2" key="1">
    <citation type="submission" date="2021-02" db="EMBL/GenBank/DDBJ databases">
        <authorList>
            <person name="Nowell W R."/>
        </authorList>
    </citation>
    <scope>NUCLEOTIDE SEQUENCE</scope>
</reference>
<feature type="compositionally biased region" description="Basic and acidic residues" evidence="1">
    <location>
        <begin position="1"/>
        <end position="12"/>
    </location>
</feature>
<proteinExistence type="predicted"/>
<evidence type="ECO:0000313" key="4">
    <source>
        <dbReference type="Proteomes" id="UP000663829"/>
    </source>
</evidence>
<name>A0A815WIX9_9BILA</name>
<evidence type="ECO:0000313" key="3">
    <source>
        <dbReference type="EMBL" id="CAF4406126.1"/>
    </source>
</evidence>
<keyword evidence="4" id="KW-1185">Reference proteome</keyword>
<evidence type="ECO:0000313" key="2">
    <source>
        <dbReference type="EMBL" id="CAF1545379.1"/>
    </source>
</evidence>
<dbReference type="EMBL" id="CAJOBC010092065">
    <property type="protein sequence ID" value="CAF4406126.1"/>
    <property type="molecule type" value="Genomic_DNA"/>
</dbReference>
<protein>
    <submittedName>
        <fullName evidence="2">Uncharacterized protein</fullName>
    </submittedName>
</protein>
<sequence>AVQADIVKDNLQTKDVQQQQLSENNNNDDDEEEEGIHESQINHQQQIQQNQDNDEDDSSSSSEEREENNELTQTKYTNQPESGDKVKQRLDPVFHDVLSKIIEDLADPELLRRSLRGLTQNSNESPNSAIWPILSKSKNHSFISVRGAAAEAVIIFNRGPVDLLPFFDTLGLSVNYSLLDSSLAKDSKRLAKVKSVVAKRETVIERKKQARSKSLTVEHDIS</sequence>
<dbReference type="Proteomes" id="UP000681722">
    <property type="component" value="Unassembled WGS sequence"/>
</dbReference>
<comment type="caution">
    <text evidence="2">The sequence shown here is derived from an EMBL/GenBank/DDBJ whole genome shotgun (WGS) entry which is preliminary data.</text>
</comment>
<accession>A0A815WIX9</accession>
<dbReference type="Proteomes" id="UP000663829">
    <property type="component" value="Unassembled WGS sequence"/>
</dbReference>
<organism evidence="2 4">
    <name type="scientific">Didymodactylos carnosus</name>
    <dbReference type="NCBI Taxonomy" id="1234261"/>
    <lineage>
        <taxon>Eukaryota</taxon>
        <taxon>Metazoa</taxon>
        <taxon>Spiralia</taxon>
        <taxon>Gnathifera</taxon>
        <taxon>Rotifera</taxon>
        <taxon>Eurotatoria</taxon>
        <taxon>Bdelloidea</taxon>
        <taxon>Philodinida</taxon>
        <taxon>Philodinidae</taxon>
        <taxon>Didymodactylos</taxon>
    </lineage>
</organism>
<dbReference type="AlphaFoldDB" id="A0A815WIX9"/>
<feature type="region of interest" description="Disordered" evidence="1">
    <location>
        <begin position="1"/>
        <end position="87"/>
    </location>
</feature>
<feature type="compositionally biased region" description="Acidic residues" evidence="1">
    <location>
        <begin position="26"/>
        <end position="35"/>
    </location>
</feature>
<dbReference type="EMBL" id="CAJNOQ010026402">
    <property type="protein sequence ID" value="CAF1545379.1"/>
    <property type="molecule type" value="Genomic_DNA"/>
</dbReference>
<dbReference type="OrthoDB" id="10060618at2759"/>
<feature type="compositionally biased region" description="Acidic residues" evidence="1">
    <location>
        <begin position="52"/>
        <end position="69"/>
    </location>
</feature>
<feature type="non-terminal residue" evidence="2">
    <location>
        <position position="1"/>
    </location>
</feature>
<feature type="compositionally biased region" description="Polar residues" evidence="1">
    <location>
        <begin position="71"/>
        <end position="81"/>
    </location>
</feature>
<gene>
    <name evidence="2" type="ORF">GPM918_LOCUS38874</name>
    <name evidence="3" type="ORF">SRO942_LOCUS39729</name>
</gene>
<evidence type="ECO:0000256" key="1">
    <source>
        <dbReference type="SAM" id="MobiDB-lite"/>
    </source>
</evidence>